<accession>A0ABP9SUN1</accession>
<dbReference type="RefSeq" id="WP_345638847.1">
    <property type="nucleotide sequence ID" value="NZ_BAABJQ010000047.1"/>
</dbReference>
<feature type="transmembrane region" description="Helical" evidence="6">
    <location>
        <begin position="195"/>
        <end position="214"/>
    </location>
</feature>
<sequence length="281" mass="30294">MTAVIPSRLDSPLPTAEQDVAVKRVAQSRAFLAVLQRDLFVTWRELVPFLLQTMIQPVFLLFIFGRVLSGIGYADNSYSQVLLPGLIAMNAFVVGLQNTALPLVLDFSVTREIEDRLLAPLSIRLVAVEKILFGAIRGTIGALLMVPVGFLVLQNVSWPVSGLLPAVGVVVLGAITGACLGMVCGTLVPPRHINVLFTVLLVPLIFTGATQFPWRALSDLRWFQVVCAVNPLTYVAEAIRSLLLSGKVESIPLPISLAALVAFTVVFGLTGIAGFHRRALT</sequence>
<feature type="transmembrane region" description="Helical" evidence="6">
    <location>
        <begin position="87"/>
        <end position="110"/>
    </location>
</feature>
<protein>
    <recommendedName>
        <fullName evidence="6">Transport permease protein</fullName>
    </recommendedName>
</protein>
<dbReference type="EMBL" id="BAABJQ010000047">
    <property type="protein sequence ID" value="GAA5201048.1"/>
    <property type="molecule type" value="Genomic_DNA"/>
</dbReference>
<keyword evidence="6" id="KW-0813">Transport</keyword>
<dbReference type="PIRSF" id="PIRSF006648">
    <property type="entry name" value="DrrB"/>
    <property type="match status" value="1"/>
</dbReference>
<comment type="subcellular location">
    <subcellularLocation>
        <location evidence="6">Cell membrane</location>
        <topology evidence="6">Multi-pass membrane protein</topology>
    </subcellularLocation>
    <subcellularLocation>
        <location evidence="1">Membrane</location>
        <topology evidence="1">Multi-pass membrane protein</topology>
    </subcellularLocation>
</comment>
<dbReference type="InterPro" id="IPR000412">
    <property type="entry name" value="ABC_2_transport"/>
</dbReference>
<evidence type="ECO:0000256" key="2">
    <source>
        <dbReference type="ARBA" id="ARBA00022692"/>
    </source>
</evidence>
<comment type="similarity">
    <text evidence="6">Belongs to the ABC-2 integral membrane protein family.</text>
</comment>
<feature type="transmembrane region" description="Helical" evidence="6">
    <location>
        <begin position="131"/>
        <end position="153"/>
    </location>
</feature>
<dbReference type="InterPro" id="IPR051784">
    <property type="entry name" value="Nod_factor_ABC_transporter"/>
</dbReference>
<organism evidence="8 9">
    <name type="scientific">Rugosimonospora acidiphila</name>
    <dbReference type="NCBI Taxonomy" id="556531"/>
    <lineage>
        <taxon>Bacteria</taxon>
        <taxon>Bacillati</taxon>
        <taxon>Actinomycetota</taxon>
        <taxon>Actinomycetes</taxon>
        <taxon>Micromonosporales</taxon>
        <taxon>Micromonosporaceae</taxon>
        <taxon>Rugosimonospora</taxon>
    </lineage>
</organism>
<keyword evidence="5" id="KW-0046">Antibiotic resistance</keyword>
<keyword evidence="6" id="KW-1003">Cell membrane</keyword>
<dbReference type="InterPro" id="IPR047817">
    <property type="entry name" value="ABC2_TM_bact-type"/>
</dbReference>
<keyword evidence="9" id="KW-1185">Reference proteome</keyword>
<evidence type="ECO:0000313" key="8">
    <source>
        <dbReference type="EMBL" id="GAA5201048.1"/>
    </source>
</evidence>
<evidence type="ECO:0000259" key="7">
    <source>
        <dbReference type="PROSITE" id="PS51012"/>
    </source>
</evidence>
<feature type="transmembrane region" description="Helical" evidence="6">
    <location>
        <begin position="165"/>
        <end position="188"/>
    </location>
</feature>
<feature type="transmembrane region" description="Helical" evidence="6">
    <location>
        <begin position="251"/>
        <end position="275"/>
    </location>
</feature>
<proteinExistence type="inferred from homology"/>
<dbReference type="PANTHER" id="PTHR43229:SF2">
    <property type="entry name" value="NODULATION PROTEIN J"/>
    <property type="match status" value="1"/>
</dbReference>
<name>A0ABP9SUN1_9ACTN</name>
<dbReference type="PANTHER" id="PTHR43229">
    <property type="entry name" value="NODULATION PROTEIN J"/>
    <property type="match status" value="1"/>
</dbReference>
<gene>
    <name evidence="8" type="ORF">GCM10023322_80280</name>
</gene>
<feature type="domain" description="ABC transmembrane type-2" evidence="7">
    <location>
        <begin position="48"/>
        <end position="278"/>
    </location>
</feature>
<reference evidence="9" key="1">
    <citation type="journal article" date="2019" name="Int. J. Syst. Evol. Microbiol.">
        <title>The Global Catalogue of Microorganisms (GCM) 10K type strain sequencing project: providing services to taxonomists for standard genome sequencing and annotation.</title>
        <authorList>
            <consortium name="The Broad Institute Genomics Platform"/>
            <consortium name="The Broad Institute Genome Sequencing Center for Infectious Disease"/>
            <person name="Wu L."/>
            <person name="Ma J."/>
        </authorList>
    </citation>
    <scope>NUCLEOTIDE SEQUENCE [LARGE SCALE GENOMIC DNA]</scope>
    <source>
        <strain evidence="9">JCM 18304</strain>
    </source>
</reference>
<dbReference type="PROSITE" id="PS51012">
    <property type="entry name" value="ABC_TM2"/>
    <property type="match status" value="1"/>
</dbReference>
<keyword evidence="4 6" id="KW-0472">Membrane</keyword>
<feature type="transmembrane region" description="Helical" evidence="6">
    <location>
        <begin position="46"/>
        <end position="67"/>
    </location>
</feature>
<evidence type="ECO:0000256" key="3">
    <source>
        <dbReference type="ARBA" id="ARBA00022989"/>
    </source>
</evidence>
<dbReference type="Proteomes" id="UP001501570">
    <property type="component" value="Unassembled WGS sequence"/>
</dbReference>
<evidence type="ECO:0000256" key="1">
    <source>
        <dbReference type="ARBA" id="ARBA00004141"/>
    </source>
</evidence>
<dbReference type="InterPro" id="IPR013525">
    <property type="entry name" value="ABC2_TM"/>
</dbReference>
<evidence type="ECO:0000313" key="9">
    <source>
        <dbReference type="Proteomes" id="UP001501570"/>
    </source>
</evidence>
<evidence type="ECO:0000256" key="6">
    <source>
        <dbReference type="RuleBase" id="RU361157"/>
    </source>
</evidence>
<comment type="caution">
    <text evidence="8">The sequence shown here is derived from an EMBL/GenBank/DDBJ whole genome shotgun (WGS) entry which is preliminary data.</text>
</comment>
<keyword evidence="3 6" id="KW-1133">Transmembrane helix</keyword>
<evidence type="ECO:0000256" key="5">
    <source>
        <dbReference type="ARBA" id="ARBA00023251"/>
    </source>
</evidence>
<keyword evidence="2 6" id="KW-0812">Transmembrane</keyword>
<dbReference type="Pfam" id="PF01061">
    <property type="entry name" value="ABC2_membrane"/>
    <property type="match status" value="1"/>
</dbReference>
<evidence type="ECO:0000256" key="4">
    <source>
        <dbReference type="ARBA" id="ARBA00023136"/>
    </source>
</evidence>